<keyword evidence="2" id="KW-1185">Reference proteome</keyword>
<accession>A0A401ZN73</accession>
<gene>
    <name evidence="1" type="ORF">KDAU_56670</name>
</gene>
<evidence type="ECO:0000313" key="2">
    <source>
        <dbReference type="Proteomes" id="UP000287224"/>
    </source>
</evidence>
<dbReference type="Proteomes" id="UP000287224">
    <property type="component" value="Unassembled WGS sequence"/>
</dbReference>
<sequence length="60" mass="6853">MIFPLCTATFCFQAGRPLLLHITIDRHNNLLAIGNFRSSDLYHMKGKIDERTELYSGKIA</sequence>
<name>A0A401ZN73_9CHLR</name>
<dbReference type="EMBL" id="BIFQ01000002">
    <property type="protein sequence ID" value="GCE08338.1"/>
    <property type="molecule type" value="Genomic_DNA"/>
</dbReference>
<dbReference type="AlphaFoldDB" id="A0A401ZN73"/>
<comment type="caution">
    <text evidence="1">The sequence shown here is derived from an EMBL/GenBank/DDBJ whole genome shotgun (WGS) entry which is preliminary data.</text>
</comment>
<evidence type="ECO:0000313" key="1">
    <source>
        <dbReference type="EMBL" id="GCE08338.1"/>
    </source>
</evidence>
<organism evidence="1 2">
    <name type="scientific">Dictyobacter aurantiacus</name>
    <dbReference type="NCBI Taxonomy" id="1936993"/>
    <lineage>
        <taxon>Bacteria</taxon>
        <taxon>Bacillati</taxon>
        <taxon>Chloroflexota</taxon>
        <taxon>Ktedonobacteria</taxon>
        <taxon>Ktedonobacterales</taxon>
        <taxon>Dictyobacteraceae</taxon>
        <taxon>Dictyobacter</taxon>
    </lineage>
</organism>
<proteinExistence type="predicted"/>
<reference evidence="2" key="1">
    <citation type="submission" date="2018-12" db="EMBL/GenBank/DDBJ databases">
        <title>Tengunoibacter tsumagoiensis gen. nov., sp. nov., Dictyobacter kobayashii sp. nov., D. alpinus sp. nov., and D. joshuensis sp. nov. and description of Dictyobacteraceae fam. nov. within the order Ktedonobacterales isolated from Tengu-no-mugimeshi.</title>
        <authorList>
            <person name="Wang C.M."/>
            <person name="Zheng Y."/>
            <person name="Sakai Y."/>
            <person name="Toyoda A."/>
            <person name="Minakuchi Y."/>
            <person name="Abe K."/>
            <person name="Yokota A."/>
            <person name="Yabe S."/>
        </authorList>
    </citation>
    <scope>NUCLEOTIDE SEQUENCE [LARGE SCALE GENOMIC DNA]</scope>
    <source>
        <strain evidence="2">S-27</strain>
    </source>
</reference>
<protein>
    <submittedName>
        <fullName evidence="1">Uncharacterized protein</fullName>
    </submittedName>
</protein>